<dbReference type="AlphaFoldDB" id="A0A2T3NMY7"/>
<name>A0A2T3NMY7_9GAMM</name>
<evidence type="ECO:0000313" key="1">
    <source>
        <dbReference type="EMBL" id="PSW16849.1"/>
    </source>
</evidence>
<reference evidence="1 2" key="1">
    <citation type="submission" date="2018-01" db="EMBL/GenBank/DDBJ databases">
        <title>Whole genome sequencing of Histamine producing bacteria.</title>
        <authorList>
            <person name="Butler K."/>
        </authorList>
    </citation>
    <scope>NUCLEOTIDE SEQUENCE [LARGE SCALE GENOMIC DNA]</scope>
    <source>
        <strain evidence="1 2">DSM 100436</strain>
    </source>
</reference>
<keyword evidence="2" id="KW-1185">Reference proteome</keyword>
<accession>A0A2T3NMY7</accession>
<dbReference type="RefSeq" id="WP_107272408.1">
    <property type="nucleotide sequence ID" value="NZ_PYMA01000016.1"/>
</dbReference>
<dbReference type="InterPro" id="IPR008964">
    <property type="entry name" value="Invasin/intimin_cell_adhesion"/>
</dbReference>
<dbReference type="SUPFAM" id="SSF49373">
    <property type="entry name" value="Invasin/intimin cell-adhesion fragments"/>
    <property type="match status" value="1"/>
</dbReference>
<dbReference type="EMBL" id="PYMA01000016">
    <property type="protein sequence ID" value="PSW16849.1"/>
    <property type="molecule type" value="Genomic_DNA"/>
</dbReference>
<dbReference type="PROSITE" id="PS51257">
    <property type="entry name" value="PROKAR_LIPOPROTEIN"/>
    <property type="match status" value="1"/>
</dbReference>
<proteinExistence type="predicted"/>
<gene>
    <name evidence="1" type="ORF">C9I98_20045</name>
</gene>
<organism evidence="1 2">
    <name type="scientific">Photobacterium sanctipauli</name>
    <dbReference type="NCBI Taxonomy" id="1342794"/>
    <lineage>
        <taxon>Bacteria</taxon>
        <taxon>Pseudomonadati</taxon>
        <taxon>Pseudomonadota</taxon>
        <taxon>Gammaproteobacteria</taxon>
        <taxon>Vibrionales</taxon>
        <taxon>Vibrionaceae</taxon>
        <taxon>Photobacterium</taxon>
    </lineage>
</organism>
<dbReference type="Proteomes" id="UP000241771">
    <property type="component" value="Unassembled WGS sequence"/>
</dbReference>
<comment type="caution">
    <text evidence="1">The sequence shown here is derived from an EMBL/GenBank/DDBJ whole genome shotgun (WGS) entry which is preliminary data.</text>
</comment>
<sequence>MKGRNLLGSVALMLLAACGGDDSSSGSTGGGEVDTVMPPFAQQNFSQVALNEAGRTVSLKDSVSDPQGLNVTLTSVKAVSPDCADPDFDSQTLTFEVDKSVPDTCYYEYTVINHPETSQFSKTSTAQSYVLISETEMSGTLPPISKMAAEGDELAIDIEAELGDQYPANYVLDSDVVVLGTGSASTTGNTINYTAASRGVTRILYSLTNQDSTDAQAGYIDVAVSSNGNNMPVAGNVTWQQNVETGSEHIIDLSGFFLNPEDECELNPDPLQNTYICDPDGDALQVTDVYAFNASVSVADQSDLENTQFRFEANNPGDYYVTYHVTDHLGGWGVGIIRVTVDLLWDDIISPNDTFSAPLTLEQAESAGHQIAGTHVENGTSGPDGYEIPIYEWSVEKAVCSSRGLYLPSINQLDVLNITNGNIYANHKWPATQPFLTHEEGKRVSLINGGVSVGAQGYLTCVDTEELETINVSIVTDFSSELSIGDIRRMEVKLSYSDGSDGLAKPEEVYFTSNDEAIVQVDESGIVTAVATGSAMVRATRRGSSLFDEVQVDVKDPSGLFPLDLTVPINTGTAILVMYVDEANNSTTFSPNAEPIITSGEGEVLGEAGDWYFTSDTEGVTELIVSHNGILETMRIETIDTAAQFSYRMLTQRINTTGVPGNSSFVGFHHPSLTIASSGTITHLGASDPVGEGYIGSIADDIDGGIRLYVHPYGEPLSEAPDGTIKVHSFNGPGFLIHDGRSMYCNSNEVGTLLINWVFLKAWHDIPAGTIIPVSIMCR</sequence>
<protein>
    <submittedName>
        <fullName evidence="1">Uncharacterized protein</fullName>
    </submittedName>
</protein>
<dbReference type="Gene3D" id="2.60.40.1080">
    <property type="match status" value="1"/>
</dbReference>
<evidence type="ECO:0000313" key="2">
    <source>
        <dbReference type="Proteomes" id="UP000241771"/>
    </source>
</evidence>